<keyword evidence="2 4" id="KW-0503">Monooxygenase</keyword>
<dbReference type="PRINTS" id="PR00420">
    <property type="entry name" value="RNGMNOXGNASE"/>
</dbReference>
<dbReference type="SUPFAM" id="SSF51905">
    <property type="entry name" value="FAD/NAD(P)-binding domain"/>
    <property type="match status" value="1"/>
</dbReference>
<dbReference type="GO" id="GO:0004497">
    <property type="term" value="F:monooxygenase activity"/>
    <property type="evidence" value="ECO:0007669"/>
    <property type="project" value="UniProtKB-KW"/>
</dbReference>
<evidence type="ECO:0000313" key="5">
    <source>
        <dbReference type="Proteomes" id="UP000540698"/>
    </source>
</evidence>
<dbReference type="PANTHER" id="PTHR13789">
    <property type="entry name" value="MONOOXYGENASE"/>
    <property type="match status" value="1"/>
</dbReference>
<sequence length="328" mass="34783">MFRAEIIGCGVGGACAALAMAKVGARVQIYETATRTAEVGGWVTLGPAASTALDQIGLGEKVRAAGFPVVGVSTVDTLTGRTNSFARTEPGHRWSSTHIWRKDLLALLREGLEEVDIPCEYGTRVDPGSRTGDLLVGADGARSATRRMLGDPREPTYTGQSIRYGHCRAVVPGLPTHVLHFWSHPEGVAGYVGDDRDGSFWFSRRSVASGAAVDPEVFLDALRATPVMRVLERSEVSAPIALYELEPEGSWHNADTVLIGDAAHAVSPAAGRGATSAIEDAIVLAKTLRSADSIAAALESYTEVRRPIAQATYRPGPAPKVSAEDLRL</sequence>
<comment type="caution">
    <text evidence="4">The sequence shown here is derived from an EMBL/GenBank/DDBJ whole genome shotgun (WGS) entry which is preliminary data.</text>
</comment>
<dbReference type="RefSeq" id="WP_062971286.1">
    <property type="nucleotide sequence ID" value="NZ_JAAXOS010000009.1"/>
</dbReference>
<evidence type="ECO:0000256" key="2">
    <source>
        <dbReference type="ARBA" id="ARBA00023033"/>
    </source>
</evidence>
<dbReference type="Gene3D" id="3.50.50.60">
    <property type="entry name" value="FAD/NAD(P)-binding domain"/>
    <property type="match status" value="1"/>
</dbReference>
<evidence type="ECO:0000313" key="4">
    <source>
        <dbReference type="EMBL" id="NKY28315.1"/>
    </source>
</evidence>
<accession>A0A7X6R4A4</accession>
<proteinExistence type="predicted"/>
<dbReference type="PANTHER" id="PTHR13789:SF309">
    <property type="entry name" value="PUTATIVE (AFU_ORTHOLOGUE AFUA_6G14510)-RELATED"/>
    <property type="match status" value="1"/>
</dbReference>
<dbReference type="Proteomes" id="UP000540698">
    <property type="component" value="Unassembled WGS sequence"/>
</dbReference>
<dbReference type="InterPro" id="IPR036188">
    <property type="entry name" value="FAD/NAD-bd_sf"/>
</dbReference>
<dbReference type="InterPro" id="IPR050493">
    <property type="entry name" value="FAD-dep_Monooxygenase_BioMet"/>
</dbReference>
<dbReference type="Pfam" id="PF01494">
    <property type="entry name" value="FAD_binding_3"/>
    <property type="match status" value="1"/>
</dbReference>
<gene>
    <name evidence="4" type="ORF">HGB38_19095</name>
</gene>
<feature type="domain" description="FAD-binding" evidence="3">
    <location>
        <begin position="252"/>
        <end position="312"/>
    </location>
</feature>
<name>A0A7X6R4A4_9NOCA</name>
<evidence type="ECO:0000259" key="3">
    <source>
        <dbReference type="Pfam" id="PF01494"/>
    </source>
</evidence>
<dbReference type="EMBL" id="JAAXOS010000009">
    <property type="protein sequence ID" value="NKY28315.1"/>
    <property type="molecule type" value="Genomic_DNA"/>
</dbReference>
<dbReference type="InterPro" id="IPR002938">
    <property type="entry name" value="FAD-bd"/>
</dbReference>
<organism evidence="4 5">
    <name type="scientific">Nocardia gamkensis</name>
    <dbReference type="NCBI Taxonomy" id="352869"/>
    <lineage>
        <taxon>Bacteria</taxon>
        <taxon>Bacillati</taxon>
        <taxon>Actinomycetota</taxon>
        <taxon>Actinomycetes</taxon>
        <taxon>Mycobacteriales</taxon>
        <taxon>Nocardiaceae</taxon>
        <taxon>Nocardia</taxon>
    </lineage>
</organism>
<keyword evidence="5" id="KW-1185">Reference proteome</keyword>
<protein>
    <submittedName>
        <fullName evidence="4">FAD-dependent monooxygenase</fullName>
    </submittedName>
</protein>
<dbReference type="AlphaFoldDB" id="A0A7X6R4A4"/>
<evidence type="ECO:0000256" key="1">
    <source>
        <dbReference type="ARBA" id="ARBA00023002"/>
    </source>
</evidence>
<keyword evidence="1" id="KW-0560">Oxidoreductase</keyword>
<dbReference type="GO" id="GO:0071949">
    <property type="term" value="F:FAD binding"/>
    <property type="evidence" value="ECO:0007669"/>
    <property type="project" value="InterPro"/>
</dbReference>
<reference evidence="4 5" key="1">
    <citation type="submission" date="2020-04" db="EMBL/GenBank/DDBJ databases">
        <title>MicrobeNet Type strains.</title>
        <authorList>
            <person name="Nicholson A.C."/>
        </authorList>
    </citation>
    <scope>NUCLEOTIDE SEQUENCE [LARGE SCALE GENOMIC DNA]</scope>
    <source>
        <strain evidence="4 5">DSM 44956</strain>
    </source>
</reference>